<dbReference type="CDD" id="cd02440">
    <property type="entry name" value="AdoMet_MTases"/>
    <property type="match status" value="1"/>
</dbReference>
<sequence length="255" mass="27779">MSETADRPAHQVFAASGKRVLRPGGTALTERLLDQIALQAGADVVEFAPGTGATAERLLDRDPATYRGIDLDADTVARLRERLGGPNREFLTGHAAETGLERSSADVCVGEAMLTMQADDGARAIVDEAARLLRATGRYGIHELAVHDDVPADRQDQIALDLESVLGVPARPRTESTWVDILDQEGFTVEWTDRAPMALLDPRRLVADEGVLGAIRFGARVLRDRDARQRVRSIRTTFREHADALTALAVVARRD</sequence>
<keyword evidence="2" id="KW-0808">Transferase</keyword>
<dbReference type="GeneID" id="36512498"/>
<keyword evidence="3" id="KW-1185">Reference proteome</keyword>
<feature type="domain" description="Methyltransferase" evidence="1">
    <location>
        <begin position="44"/>
        <end position="137"/>
    </location>
</feature>
<dbReference type="AlphaFoldDB" id="A0A2R4X1N3"/>
<reference evidence="2 3" key="1">
    <citation type="submission" date="2018-04" db="EMBL/GenBank/DDBJ databases">
        <title>Halococcoides cellulosivorans gen. nov., sp. nov., an extremely halophilic cellulose-utilizing haloarchaeon from hypersaline lakes.</title>
        <authorList>
            <person name="Sorokin D.Y."/>
            <person name="Toshchakov S.V."/>
            <person name="Samarov N.I."/>
            <person name="Korzhenkov A."/>
            <person name="Kublanov I.V."/>
        </authorList>
    </citation>
    <scope>NUCLEOTIDE SEQUENCE [LARGE SCALE GENOMIC DNA]</scope>
    <source>
        <strain evidence="2 3">HArcel1</strain>
    </source>
</reference>
<name>A0A2R4X1N3_9EURY</name>
<dbReference type="Proteomes" id="UP000244727">
    <property type="component" value="Chromosome"/>
</dbReference>
<evidence type="ECO:0000259" key="1">
    <source>
        <dbReference type="Pfam" id="PF13649"/>
    </source>
</evidence>
<protein>
    <submittedName>
        <fullName evidence="2">SAM-dependent methyltransferase</fullName>
    </submittedName>
</protein>
<dbReference type="SUPFAM" id="SSF53335">
    <property type="entry name" value="S-adenosyl-L-methionine-dependent methyltransferases"/>
    <property type="match status" value="1"/>
</dbReference>
<dbReference type="RefSeq" id="WP_108382278.1">
    <property type="nucleotide sequence ID" value="NZ_CP028858.1"/>
</dbReference>
<dbReference type="KEGG" id="harc:HARCEL1_08285"/>
<dbReference type="GO" id="GO:0008168">
    <property type="term" value="F:methyltransferase activity"/>
    <property type="evidence" value="ECO:0007669"/>
    <property type="project" value="UniProtKB-KW"/>
</dbReference>
<organism evidence="2 3">
    <name type="scientific">Halococcoides cellulosivorans</name>
    <dbReference type="NCBI Taxonomy" id="1679096"/>
    <lineage>
        <taxon>Archaea</taxon>
        <taxon>Methanobacteriati</taxon>
        <taxon>Methanobacteriota</taxon>
        <taxon>Stenosarchaea group</taxon>
        <taxon>Halobacteria</taxon>
        <taxon>Halobacteriales</taxon>
        <taxon>Haloarculaceae</taxon>
        <taxon>Halococcoides</taxon>
    </lineage>
</organism>
<dbReference type="Gene3D" id="3.40.50.150">
    <property type="entry name" value="Vaccinia Virus protein VP39"/>
    <property type="match status" value="1"/>
</dbReference>
<dbReference type="PROSITE" id="PS51683">
    <property type="entry name" value="SAM_OMT_II"/>
    <property type="match status" value="1"/>
</dbReference>
<dbReference type="InterPro" id="IPR029063">
    <property type="entry name" value="SAM-dependent_MTases_sf"/>
</dbReference>
<dbReference type="EMBL" id="CP028858">
    <property type="protein sequence ID" value="AWB27706.1"/>
    <property type="molecule type" value="Genomic_DNA"/>
</dbReference>
<gene>
    <name evidence="2" type="ORF">HARCEL1_08285</name>
</gene>
<accession>A0A2R4X1N3</accession>
<evidence type="ECO:0000313" key="3">
    <source>
        <dbReference type="Proteomes" id="UP000244727"/>
    </source>
</evidence>
<proteinExistence type="predicted"/>
<evidence type="ECO:0000313" key="2">
    <source>
        <dbReference type="EMBL" id="AWB27706.1"/>
    </source>
</evidence>
<keyword evidence="2" id="KW-0489">Methyltransferase</keyword>
<dbReference type="InterPro" id="IPR016461">
    <property type="entry name" value="COMT-like"/>
</dbReference>
<dbReference type="InterPro" id="IPR041698">
    <property type="entry name" value="Methyltransf_25"/>
</dbReference>
<dbReference type="Pfam" id="PF13649">
    <property type="entry name" value="Methyltransf_25"/>
    <property type="match status" value="1"/>
</dbReference>
<dbReference type="GO" id="GO:0032259">
    <property type="term" value="P:methylation"/>
    <property type="evidence" value="ECO:0007669"/>
    <property type="project" value="UniProtKB-KW"/>
</dbReference>